<dbReference type="Pfam" id="PF19054">
    <property type="entry name" value="DUF5753"/>
    <property type="match status" value="1"/>
</dbReference>
<dbReference type="InterPro" id="IPR001387">
    <property type="entry name" value="Cro/C1-type_HTH"/>
</dbReference>
<dbReference type="GO" id="GO:0003677">
    <property type="term" value="F:DNA binding"/>
    <property type="evidence" value="ECO:0007669"/>
    <property type="project" value="InterPro"/>
</dbReference>
<evidence type="ECO:0000313" key="2">
    <source>
        <dbReference type="EMBL" id="CAA9385414.1"/>
    </source>
</evidence>
<dbReference type="Gene3D" id="1.10.260.40">
    <property type="entry name" value="lambda repressor-like DNA-binding domains"/>
    <property type="match status" value="1"/>
</dbReference>
<dbReference type="CDD" id="cd00093">
    <property type="entry name" value="HTH_XRE"/>
    <property type="match status" value="1"/>
</dbReference>
<name>A0A6J4NDI1_9PSEU</name>
<dbReference type="EMBL" id="CADCUS010000082">
    <property type="protein sequence ID" value="CAA9385414.1"/>
    <property type="molecule type" value="Genomic_DNA"/>
</dbReference>
<dbReference type="InterPro" id="IPR010982">
    <property type="entry name" value="Lambda_DNA-bd_dom_sf"/>
</dbReference>
<reference evidence="2" key="1">
    <citation type="submission" date="2020-02" db="EMBL/GenBank/DDBJ databases">
        <authorList>
            <person name="Meier V. D."/>
        </authorList>
    </citation>
    <scope>NUCLEOTIDE SEQUENCE</scope>
    <source>
        <strain evidence="2">AVDCRST_MAG66</strain>
    </source>
</reference>
<dbReference type="InterPro" id="IPR043917">
    <property type="entry name" value="DUF5753"/>
</dbReference>
<accession>A0A6J4NDI1</accession>
<sequence length="303" mass="33280">MTTLQGPAIPRRRLGAELRRLREDAGFSLDQAATALECSTSKISRLETGKGLPKQRDVRDLLRLYGKTAEQELERLLRWARDGAREGWWQEYTKGLGSAEPFMLDGVDKLVALESDASSIKAFAQPCIFGLLQTPSYARAVLSSALPSHGPEEIDLLVELRVRRQKVLSRAEVPVSLHVVFDEGALRRVVGGAEIMIQQFEHLIAMGRRSNVALQVLPFSAGFTRASAGAFMVISFAESVDQDVVYVESQAGSAYLEGDFGVETYARTFDDVSGRALGSLETEEWLISAERSFLTGIDDVGPV</sequence>
<feature type="domain" description="HTH cro/C1-type" evidence="1">
    <location>
        <begin position="18"/>
        <end position="73"/>
    </location>
</feature>
<dbReference type="SMART" id="SM00530">
    <property type="entry name" value="HTH_XRE"/>
    <property type="match status" value="1"/>
</dbReference>
<evidence type="ECO:0000259" key="1">
    <source>
        <dbReference type="PROSITE" id="PS50943"/>
    </source>
</evidence>
<dbReference type="SUPFAM" id="SSF47413">
    <property type="entry name" value="lambda repressor-like DNA-binding domains"/>
    <property type="match status" value="1"/>
</dbReference>
<protein>
    <recommendedName>
        <fullName evidence="1">HTH cro/C1-type domain-containing protein</fullName>
    </recommendedName>
</protein>
<gene>
    <name evidence="2" type="ORF">AVDCRST_MAG66-589</name>
</gene>
<organism evidence="2">
    <name type="scientific">uncultured Pseudonocardia sp</name>
    <dbReference type="NCBI Taxonomy" id="211455"/>
    <lineage>
        <taxon>Bacteria</taxon>
        <taxon>Bacillati</taxon>
        <taxon>Actinomycetota</taxon>
        <taxon>Actinomycetes</taxon>
        <taxon>Pseudonocardiales</taxon>
        <taxon>Pseudonocardiaceae</taxon>
        <taxon>Pseudonocardia</taxon>
        <taxon>environmental samples</taxon>
    </lineage>
</organism>
<dbReference type="Pfam" id="PF13560">
    <property type="entry name" value="HTH_31"/>
    <property type="match status" value="1"/>
</dbReference>
<dbReference type="PROSITE" id="PS50943">
    <property type="entry name" value="HTH_CROC1"/>
    <property type="match status" value="1"/>
</dbReference>
<proteinExistence type="predicted"/>
<dbReference type="AlphaFoldDB" id="A0A6J4NDI1"/>